<dbReference type="NCBIfam" id="NF009793">
    <property type="entry name" value="PRK13285.1-1"/>
    <property type="match status" value="1"/>
</dbReference>
<dbReference type="RefSeq" id="WP_213101719.1">
    <property type="nucleotide sequence ID" value="NZ_JAGYPM010000002.1"/>
</dbReference>
<dbReference type="PANTHER" id="PTHR39190">
    <property type="entry name" value="FLAGELLAR ASSEMBLY FACTOR FLIW"/>
    <property type="match status" value="1"/>
</dbReference>
<sequence length="149" mass="16981">MKIKTRYHEEIEVNKEDKIVFSSGIPGFPEEKEFIVLPLSDDSPFSILQSINNEDLGFVIAEPFSFYKDYEFDLEESVVTQLNIVEKTDIQIYSIVTLGESLSTSTINLQAPVIINRKKNTGKQAILNTDTYHTKHPLVKKINEKSQEG</sequence>
<keyword evidence="3 4" id="KW-0810">Translation regulation</keyword>
<dbReference type="Pfam" id="PF02623">
    <property type="entry name" value="FliW"/>
    <property type="match status" value="1"/>
</dbReference>
<organism evidence="5 6">
    <name type="scientific">Cytobacillus citreus</name>
    <dbReference type="NCBI Taxonomy" id="2833586"/>
    <lineage>
        <taxon>Bacteria</taxon>
        <taxon>Bacillati</taxon>
        <taxon>Bacillota</taxon>
        <taxon>Bacilli</taxon>
        <taxon>Bacillales</taxon>
        <taxon>Bacillaceae</taxon>
        <taxon>Cytobacillus</taxon>
    </lineage>
</organism>
<keyword evidence="6" id="KW-1185">Reference proteome</keyword>
<keyword evidence="5" id="KW-0808">Transferase</keyword>
<dbReference type="InterPro" id="IPR003775">
    <property type="entry name" value="Flagellar_assembly_factor_FliW"/>
</dbReference>
<protein>
    <recommendedName>
        <fullName evidence="4">Flagellar assembly factor FliW</fullName>
    </recommendedName>
</protein>
<keyword evidence="4" id="KW-0143">Chaperone</keyword>
<proteinExistence type="inferred from homology"/>
<comment type="function">
    <text evidence="4">Acts as an anti-CsrA protein, binds CsrA and prevents it from repressing translation of its target genes, one of which is flagellin. Binds to flagellin and participates in the assembly of the flagellum.</text>
</comment>
<evidence type="ECO:0000256" key="4">
    <source>
        <dbReference type="HAMAP-Rule" id="MF_01185"/>
    </source>
</evidence>
<evidence type="ECO:0000256" key="2">
    <source>
        <dbReference type="ARBA" id="ARBA00022795"/>
    </source>
</evidence>
<keyword evidence="5" id="KW-0966">Cell projection</keyword>
<name>A0ABS5NR03_9BACI</name>
<dbReference type="GO" id="GO:0016740">
    <property type="term" value="F:transferase activity"/>
    <property type="evidence" value="ECO:0007669"/>
    <property type="project" value="UniProtKB-KW"/>
</dbReference>
<evidence type="ECO:0000256" key="3">
    <source>
        <dbReference type="ARBA" id="ARBA00022845"/>
    </source>
</evidence>
<keyword evidence="2 4" id="KW-1005">Bacterial flagellum biogenesis</keyword>
<gene>
    <name evidence="4" type="primary">fliW</name>
    <name evidence="5" type="ORF">KHA94_08580</name>
</gene>
<comment type="subunit">
    <text evidence="4">Interacts with translational regulator CsrA and flagellin(s).</text>
</comment>
<comment type="subcellular location">
    <subcellularLocation>
        <location evidence="4">Cytoplasm</location>
    </subcellularLocation>
</comment>
<dbReference type="PANTHER" id="PTHR39190:SF1">
    <property type="entry name" value="FLAGELLAR ASSEMBLY FACTOR FLIW"/>
    <property type="match status" value="1"/>
</dbReference>
<dbReference type="SUPFAM" id="SSF141457">
    <property type="entry name" value="BH3618-like"/>
    <property type="match status" value="1"/>
</dbReference>
<dbReference type="EMBL" id="JAGYPM010000002">
    <property type="protein sequence ID" value="MBS4190257.1"/>
    <property type="molecule type" value="Genomic_DNA"/>
</dbReference>
<evidence type="ECO:0000313" key="6">
    <source>
        <dbReference type="Proteomes" id="UP000681027"/>
    </source>
</evidence>
<keyword evidence="5" id="KW-0969">Cilium</keyword>
<comment type="similarity">
    <text evidence="4">Belongs to the FliW family.</text>
</comment>
<dbReference type="InterPro" id="IPR024046">
    <property type="entry name" value="Flagellar_assmbl_FliW_dom_sf"/>
</dbReference>
<keyword evidence="5" id="KW-0282">Flagellum</keyword>
<keyword evidence="1 4" id="KW-0963">Cytoplasm</keyword>
<dbReference type="Gene3D" id="2.30.290.10">
    <property type="entry name" value="BH3618-like"/>
    <property type="match status" value="1"/>
</dbReference>
<accession>A0ABS5NR03</accession>
<evidence type="ECO:0000256" key="1">
    <source>
        <dbReference type="ARBA" id="ARBA00022490"/>
    </source>
</evidence>
<reference evidence="5 6" key="1">
    <citation type="submission" date="2021-05" db="EMBL/GenBank/DDBJ databases">
        <title>Novel Bacillus species.</title>
        <authorList>
            <person name="Liu G."/>
        </authorList>
    </citation>
    <scope>NUCLEOTIDE SEQUENCE [LARGE SCALE GENOMIC DNA]</scope>
    <source>
        <strain evidence="5 6">FJAT-49705</strain>
    </source>
</reference>
<dbReference type="Proteomes" id="UP000681027">
    <property type="component" value="Unassembled WGS sequence"/>
</dbReference>
<evidence type="ECO:0000313" key="5">
    <source>
        <dbReference type="EMBL" id="MBS4190257.1"/>
    </source>
</evidence>
<comment type="caution">
    <text evidence="5">The sequence shown here is derived from an EMBL/GenBank/DDBJ whole genome shotgun (WGS) entry which is preliminary data.</text>
</comment>
<dbReference type="HAMAP" id="MF_01185">
    <property type="entry name" value="FliW"/>
    <property type="match status" value="1"/>
</dbReference>